<dbReference type="AlphaFoldDB" id="A0A833L1C3"/>
<keyword evidence="3" id="KW-0808">Transferase</keyword>
<sequence length="362" mass="41251">MLISACMIVKNEEQMLQKTLPNLIKLVDEVILVDTGSSDKTIEIAKKLGAKVFTFPWINDFSAARNESLKHAQGEWIIWADADEFIKEEDMDKLKAQLANSKEIGYLLKVAECHEDDFNIVSFNLRPKVFKNKIGIHFERPINEQPFTKDGEYLFSQAKATDIPIYHWGGFLETEKLKQKKLRNIGLINKMIESGKGDVTYYFLLGLNYKDLKMYDESFKAYDEAIKIDIDGRFALAAREEKAWMYYSSKKAKEAYAEALEALKIDKQSITALNVVGGILLALDKYNDAVETLISAVNAPIKDDAVIVSPRQRDYVSRMLLGQTYMKMGKYKEALESAKKALQFDPTPEAIQLVKEAEEKLK</sequence>
<organism evidence="3 4">
    <name type="scientific">Candidatus Saganbacteria bacterium</name>
    <dbReference type="NCBI Taxonomy" id="2575572"/>
    <lineage>
        <taxon>Bacteria</taxon>
        <taxon>Bacillati</taxon>
        <taxon>Saganbacteria</taxon>
    </lineage>
</organism>
<dbReference type="PROSITE" id="PS50005">
    <property type="entry name" value="TPR"/>
    <property type="match status" value="2"/>
</dbReference>
<dbReference type="SUPFAM" id="SSF53448">
    <property type="entry name" value="Nucleotide-diphospho-sugar transferases"/>
    <property type="match status" value="1"/>
</dbReference>
<dbReference type="Pfam" id="PF13181">
    <property type="entry name" value="TPR_8"/>
    <property type="match status" value="1"/>
</dbReference>
<comment type="caution">
    <text evidence="3">The sequence shown here is derived from an EMBL/GenBank/DDBJ whole genome shotgun (WGS) entry which is preliminary data.</text>
</comment>
<dbReference type="InterPro" id="IPR001173">
    <property type="entry name" value="Glyco_trans_2-like"/>
</dbReference>
<proteinExistence type="predicted"/>
<feature type="repeat" description="TPR" evidence="1">
    <location>
        <begin position="199"/>
        <end position="232"/>
    </location>
</feature>
<name>A0A833L1C3_UNCSA</name>
<dbReference type="PROSITE" id="PS50293">
    <property type="entry name" value="TPR_REGION"/>
    <property type="match status" value="1"/>
</dbReference>
<evidence type="ECO:0000313" key="3">
    <source>
        <dbReference type="EMBL" id="KAF0134343.1"/>
    </source>
</evidence>
<dbReference type="CDD" id="cd02511">
    <property type="entry name" value="Beta4Glucosyltransferase"/>
    <property type="match status" value="1"/>
</dbReference>
<evidence type="ECO:0000256" key="1">
    <source>
        <dbReference type="PROSITE-ProRule" id="PRU00339"/>
    </source>
</evidence>
<accession>A0A833L1C3</accession>
<dbReference type="Pfam" id="PF00535">
    <property type="entry name" value="Glycos_transf_2"/>
    <property type="match status" value="1"/>
</dbReference>
<dbReference type="InterPro" id="IPR029044">
    <property type="entry name" value="Nucleotide-diphossugar_trans"/>
</dbReference>
<evidence type="ECO:0000313" key="4">
    <source>
        <dbReference type="Proteomes" id="UP000488506"/>
    </source>
</evidence>
<dbReference type="PANTHER" id="PTHR43630:SF2">
    <property type="entry name" value="GLYCOSYLTRANSFERASE"/>
    <property type="match status" value="1"/>
</dbReference>
<dbReference type="Gene3D" id="3.90.550.10">
    <property type="entry name" value="Spore Coat Polysaccharide Biosynthesis Protein SpsA, Chain A"/>
    <property type="match status" value="1"/>
</dbReference>
<dbReference type="Gene3D" id="1.25.40.10">
    <property type="entry name" value="Tetratricopeptide repeat domain"/>
    <property type="match status" value="2"/>
</dbReference>
<dbReference type="InterPro" id="IPR011990">
    <property type="entry name" value="TPR-like_helical_dom_sf"/>
</dbReference>
<dbReference type="SMART" id="SM00028">
    <property type="entry name" value="TPR"/>
    <property type="match status" value="3"/>
</dbReference>
<reference evidence="3 4" key="1">
    <citation type="submission" date="2019-12" db="EMBL/GenBank/DDBJ databases">
        <authorList>
            <person name="Wolfe R."/>
            <person name="Danczak R."/>
            <person name="Wilkins M."/>
        </authorList>
    </citation>
    <scope>NUCLEOTIDE SEQUENCE [LARGE SCALE GENOMIC DNA]</scope>
    <source>
        <strain evidence="3">X2_MaxBin.013</strain>
    </source>
</reference>
<keyword evidence="1" id="KW-0802">TPR repeat</keyword>
<dbReference type="InterPro" id="IPR019734">
    <property type="entry name" value="TPR_rpt"/>
</dbReference>
<dbReference type="GO" id="GO:0016740">
    <property type="term" value="F:transferase activity"/>
    <property type="evidence" value="ECO:0007669"/>
    <property type="project" value="UniProtKB-KW"/>
</dbReference>
<feature type="repeat" description="TPR" evidence="1">
    <location>
        <begin position="315"/>
        <end position="348"/>
    </location>
</feature>
<gene>
    <name evidence="3" type="ORF">FD145_723</name>
</gene>
<dbReference type="EMBL" id="WPAF01000009">
    <property type="protein sequence ID" value="KAF0134343.1"/>
    <property type="molecule type" value="Genomic_DNA"/>
</dbReference>
<feature type="domain" description="Glycosyltransferase 2-like" evidence="2">
    <location>
        <begin position="4"/>
        <end position="120"/>
    </location>
</feature>
<protein>
    <submittedName>
        <fullName evidence="3">Glycosyl transferase family 2</fullName>
    </submittedName>
</protein>
<evidence type="ECO:0000259" key="2">
    <source>
        <dbReference type="Pfam" id="PF00535"/>
    </source>
</evidence>
<dbReference type="SUPFAM" id="SSF48452">
    <property type="entry name" value="TPR-like"/>
    <property type="match status" value="1"/>
</dbReference>
<dbReference type="Proteomes" id="UP000488506">
    <property type="component" value="Unassembled WGS sequence"/>
</dbReference>
<dbReference type="Pfam" id="PF00515">
    <property type="entry name" value="TPR_1"/>
    <property type="match status" value="1"/>
</dbReference>
<dbReference type="PANTHER" id="PTHR43630">
    <property type="entry name" value="POLY-BETA-1,6-N-ACETYL-D-GLUCOSAMINE SYNTHASE"/>
    <property type="match status" value="1"/>
</dbReference>